<dbReference type="GO" id="GO:0005737">
    <property type="term" value="C:cytoplasm"/>
    <property type="evidence" value="ECO:0007669"/>
    <property type="project" value="UniProtKB-SubCell"/>
</dbReference>
<accession>A0A419UZF1</accession>
<evidence type="ECO:0000313" key="9">
    <source>
        <dbReference type="EMBL" id="RKD71054.1"/>
    </source>
</evidence>
<dbReference type="InterPro" id="IPR053926">
    <property type="entry name" value="RecX_HTH_1st"/>
</dbReference>
<name>A0A419UZF1_9BACL</name>
<evidence type="ECO:0000256" key="1">
    <source>
        <dbReference type="ARBA" id="ARBA00004496"/>
    </source>
</evidence>
<dbReference type="Pfam" id="PF21982">
    <property type="entry name" value="RecX_HTH1"/>
    <property type="match status" value="1"/>
</dbReference>
<dbReference type="Proteomes" id="UP000285120">
    <property type="component" value="Unassembled WGS sequence"/>
</dbReference>
<evidence type="ECO:0000256" key="4">
    <source>
        <dbReference type="ARBA" id="ARBA00022490"/>
    </source>
</evidence>
<feature type="domain" description="RecX third three-helical" evidence="7">
    <location>
        <begin position="214"/>
        <end position="262"/>
    </location>
</feature>
<dbReference type="Pfam" id="PF21981">
    <property type="entry name" value="RecX_HTH3"/>
    <property type="match status" value="1"/>
</dbReference>
<keyword evidence="10" id="KW-1185">Reference proteome</keyword>
<feature type="domain" description="RecX first three-helical" evidence="8">
    <location>
        <begin position="65"/>
        <end position="103"/>
    </location>
</feature>
<gene>
    <name evidence="5" type="primary">recX</name>
    <name evidence="9" type="ORF">ATL39_2444</name>
</gene>
<dbReference type="InterPro" id="IPR053925">
    <property type="entry name" value="RecX_HTH_3rd"/>
</dbReference>
<dbReference type="GO" id="GO:0006282">
    <property type="term" value="P:regulation of DNA repair"/>
    <property type="evidence" value="ECO:0007669"/>
    <property type="project" value="UniProtKB-UniRule"/>
</dbReference>
<organism evidence="9 10">
    <name type="scientific">Sinobaca qinghaiensis</name>
    <dbReference type="NCBI Taxonomy" id="342944"/>
    <lineage>
        <taxon>Bacteria</taxon>
        <taxon>Bacillati</taxon>
        <taxon>Bacillota</taxon>
        <taxon>Bacilli</taxon>
        <taxon>Bacillales</taxon>
        <taxon>Sporolactobacillaceae</taxon>
        <taxon>Sinobaca</taxon>
    </lineage>
</organism>
<sequence length="269" mass="31350">MKVAKITTQQKNSQRYNIFSEEQGKDKYAFSVDESAIVEFGLKKGLELSDTELEAIEAFDQKRRAWNAVLHYLSFSMRTKWQVEQYLLEKEYAPAAVEEAVNRALDYKFLDDAAFAEAFVRTKINTTDKGPKIITGDLRQKGIGPDLAEKALLQFTKERQIDKGVKIIQKKADRQKDAHTIFKKKMMDALRQKGYDTEIFTIAWEEAAIVPDEEEEWERLEAHGDKILRKWEKKAEGRTLQQKVKEQLYRKGFNMQLIQRFLDQKVSGE</sequence>
<dbReference type="Gene3D" id="1.10.10.10">
    <property type="entry name" value="Winged helix-like DNA-binding domain superfamily/Winged helix DNA-binding domain"/>
    <property type="match status" value="4"/>
</dbReference>
<dbReference type="PANTHER" id="PTHR33602:SF1">
    <property type="entry name" value="REGULATORY PROTEIN RECX FAMILY PROTEIN"/>
    <property type="match status" value="1"/>
</dbReference>
<proteinExistence type="inferred from homology"/>
<protein>
    <recommendedName>
        <fullName evidence="3 5">Regulatory protein RecX</fullName>
    </recommendedName>
</protein>
<evidence type="ECO:0000256" key="3">
    <source>
        <dbReference type="ARBA" id="ARBA00018111"/>
    </source>
</evidence>
<evidence type="ECO:0000259" key="6">
    <source>
        <dbReference type="Pfam" id="PF02631"/>
    </source>
</evidence>
<keyword evidence="4 5" id="KW-0963">Cytoplasm</keyword>
<dbReference type="PANTHER" id="PTHR33602">
    <property type="entry name" value="REGULATORY PROTEIN RECX FAMILY PROTEIN"/>
    <property type="match status" value="1"/>
</dbReference>
<reference evidence="9 10" key="1">
    <citation type="submission" date="2018-09" db="EMBL/GenBank/DDBJ databases">
        <title>Genomic Encyclopedia of Archaeal and Bacterial Type Strains, Phase II (KMG-II): from individual species to whole genera.</title>
        <authorList>
            <person name="Goeker M."/>
        </authorList>
    </citation>
    <scope>NUCLEOTIDE SEQUENCE [LARGE SCALE GENOMIC DNA]</scope>
    <source>
        <strain evidence="9 10">DSM 17008</strain>
    </source>
</reference>
<feature type="domain" description="RecX second three-helical" evidence="6">
    <location>
        <begin position="111"/>
        <end position="152"/>
    </location>
</feature>
<dbReference type="AlphaFoldDB" id="A0A419UZF1"/>
<evidence type="ECO:0000256" key="5">
    <source>
        <dbReference type="HAMAP-Rule" id="MF_01114"/>
    </source>
</evidence>
<comment type="function">
    <text evidence="5">Modulates RecA activity.</text>
</comment>
<dbReference type="NCBIfam" id="NF010733">
    <property type="entry name" value="PRK14135.1"/>
    <property type="match status" value="1"/>
</dbReference>
<dbReference type="HAMAP" id="MF_01114">
    <property type="entry name" value="RecX"/>
    <property type="match status" value="1"/>
</dbReference>
<dbReference type="InterPro" id="IPR003783">
    <property type="entry name" value="Regulatory_RecX"/>
</dbReference>
<evidence type="ECO:0000259" key="7">
    <source>
        <dbReference type="Pfam" id="PF21981"/>
    </source>
</evidence>
<dbReference type="InterPro" id="IPR036388">
    <property type="entry name" value="WH-like_DNA-bd_sf"/>
</dbReference>
<evidence type="ECO:0000256" key="2">
    <source>
        <dbReference type="ARBA" id="ARBA00009695"/>
    </source>
</evidence>
<comment type="subcellular location">
    <subcellularLocation>
        <location evidence="1 5">Cytoplasm</location>
    </subcellularLocation>
</comment>
<evidence type="ECO:0000259" key="8">
    <source>
        <dbReference type="Pfam" id="PF21982"/>
    </source>
</evidence>
<dbReference type="EMBL" id="RAPK01000010">
    <property type="protein sequence ID" value="RKD71054.1"/>
    <property type="molecule type" value="Genomic_DNA"/>
</dbReference>
<comment type="caution">
    <text evidence="9">The sequence shown here is derived from an EMBL/GenBank/DDBJ whole genome shotgun (WGS) entry which is preliminary data.</text>
</comment>
<dbReference type="InterPro" id="IPR053924">
    <property type="entry name" value="RecX_HTH_2nd"/>
</dbReference>
<comment type="similarity">
    <text evidence="2 5">Belongs to the RecX family.</text>
</comment>
<dbReference type="Pfam" id="PF02631">
    <property type="entry name" value="RecX_HTH2"/>
    <property type="match status" value="1"/>
</dbReference>
<evidence type="ECO:0000313" key="10">
    <source>
        <dbReference type="Proteomes" id="UP000285120"/>
    </source>
</evidence>
<dbReference type="OrthoDB" id="5421057at2"/>
<dbReference type="RefSeq" id="WP_120193616.1">
    <property type="nucleotide sequence ID" value="NZ_RAPK01000010.1"/>
</dbReference>